<organism evidence="1">
    <name type="scientific">Arundo donax</name>
    <name type="common">Giant reed</name>
    <name type="synonym">Donax arundinaceus</name>
    <dbReference type="NCBI Taxonomy" id="35708"/>
    <lineage>
        <taxon>Eukaryota</taxon>
        <taxon>Viridiplantae</taxon>
        <taxon>Streptophyta</taxon>
        <taxon>Embryophyta</taxon>
        <taxon>Tracheophyta</taxon>
        <taxon>Spermatophyta</taxon>
        <taxon>Magnoliopsida</taxon>
        <taxon>Liliopsida</taxon>
        <taxon>Poales</taxon>
        <taxon>Poaceae</taxon>
        <taxon>PACMAD clade</taxon>
        <taxon>Arundinoideae</taxon>
        <taxon>Arundineae</taxon>
        <taxon>Arundo</taxon>
    </lineage>
</organism>
<proteinExistence type="predicted"/>
<sequence length="37" mass="3999">MTKVTIKNPTTIYALTEGHKAHVSHQPGGILINLPNC</sequence>
<evidence type="ECO:0000313" key="1">
    <source>
        <dbReference type="EMBL" id="JAD46664.1"/>
    </source>
</evidence>
<reference evidence="1" key="1">
    <citation type="submission" date="2014-09" db="EMBL/GenBank/DDBJ databases">
        <authorList>
            <person name="Magalhaes I.L.F."/>
            <person name="Oliveira U."/>
            <person name="Santos F.R."/>
            <person name="Vidigal T.H.D.A."/>
            <person name="Brescovit A.D."/>
            <person name="Santos A.J."/>
        </authorList>
    </citation>
    <scope>NUCLEOTIDE SEQUENCE</scope>
    <source>
        <tissue evidence="1">Shoot tissue taken approximately 20 cm above the soil surface</tissue>
    </source>
</reference>
<dbReference type="AlphaFoldDB" id="A0A0A9A4T8"/>
<name>A0A0A9A4T8_ARUDO</name>
<protein>
    <submittedName>
        <fullName evidence="1">Uncharacterized protein</fullName>
    </submittedName>
</protein>
<accession>A0A0A9A4T8</accession>
<reference evidence="1" key="2">
    <citation type="journal article" date="2015" name="Data Brief">
        <title>Shoot transcriptome of the giant reed, Arundo donax.</title>
        <authorList>
            <person name="Barrero R.A."/>
            <person name="Guerrero F.D."/>
            <person name="Moolhuijzen P."/>
            <person name="Goolsby J.A."/>
            <person name="Tidwell J."/>
            <person name="Bellgard S.E."/>
            <person name="Bellgard M.I."/>
        </authorList>
    </citation>
    <scope>NUCLEOTIDE SEQUENCE</scope>
    <source>
        <tissue evidence="1">Shoot tissue taken approximately 20 cm above the soil surface</tissue>
    </source>
</reference>
<dbReference type="EMBL" id="GBRH01251231">
    <property type="protein sequence ID" value="JAD46664.1"/>
    <property type="molecule type" value="Transcribed_RNA"/>
</dbReference>